<keyword evidence="6 9" id="KW-0067">ATP-binding</keyword>
<feature type="domain" description="ABC transporter" evidence="8">
    <location>
        <begin position="291"/>
        <end position="537"/>
    </location>
</feature>
<evidence type="ECO:0000256" key="6">
    <source>
        <dbReference type="ARBA" id="ARBA00022840"/>
    </source>
</evidence>
<evidence type="ECO:0000313" key="10">
    <source>
        <dbReference type="Proteomes" id="UP000298313"/>
    </source>
</evidence>
<evidence type="ECO:0000259" key="8">
    <source>
        <dbReference type="PROSITE" id="PS50893"/>
    </source>
</evidence>
<dbReference type="InterPro" id="IPR013563">
    <property type="entry name" value="Oligopep_ABC_C"/>
</dbReference>
<comment type="caution">
    <text evidence="9">The sequence shown here is derived from an EMBL/GenBank/DDBJ whole genome shotgun (WGS) entry which is preliminary data.</text>
</comment>
<dbReference type="OrthoDB" id="4008250at2"/>
<evidence type="ECO:0000256" key="7">
    <source>
        <dbReference type="ARBA" id="ARBA00023136"/>
    </source>
</evidence>
<feature type="domain" description="ABC transporter" evidence="8">
    <location>
        <begin position="5"/>
        <end position="260"/>
    </location>
</feature>
<keyword evidence="3" id="KW-0813">Transport</keyword>
<dbReference type="InterPro" id="IPR017871">
    <property type="entry name" value="ABC_transporter-like_CS"/>
</dbReference>
<evidence type="ECO:0000256" key="3">
    <source>
        <dbReference type="ARBA" id="ARBA00022448"/>
    </source>
</evidence>
<keyword evidence="10" id="KW-1185">Reference proteome</keyword>
<keyword evidence="5" id="KW-0547">Nucleotide-binding</keyword>
<dbReference type="PROSITE" id="PS50893">
    <property type="entry name" value="ABC_TRANSPORTER_2"/>
    <property type="match status" value="2"/>
</dbReference>
<dbReference type="GO" id="GO:0015833">
    <property type="term" value="P:peptide transport"/>
    <property type="evidence" value="ECO:0007669"/>
    <property type="project" value="InterPro"/>
</dbReference>
<comment type="subcellular location">
    <subcellularLocation>
        <location evidence="1">Cell membrane</location>
        <topology evidence="1">Peripheral membrane protein</topology>
    </subcellularLocation>
</comment>
<evidence type="ECO:0000256" key="5">
    <source>
        <dbReference type="ARBA" id="ARBA00022741"/>
    </source>
</evidence>
<proteinExistence type="inferred from homology"/>
<evidence type="ECO:0000313" key="9">
    <source>
        <dbReference type="EMBL" id="TFD71148.1"/>
    </source>
</evidence>
<dbReference type="PANTHER" id="PTHR43297">
    <property type="entry name" value="OLIGOPEPTIDE TRANSPORT ATP-BINDING PROTEIN APPD"/>
    <property type="match status" value="1"/>
</dbReference>
<dbReference type="PROSITE" id="PS00211">
    <property type="entry name" value="ABC_TRANSPORTER_1"/>
    <property type="match status" value="2"/>
</dbReference>
<evidence type="ECO:0000256" key="4">
    <source>
        <dbReference type="ARBA" id="ARBA00022475"/>
    </source>
</evidence>
<dbReference type="FunFam" id="3.40.50.300:FF:000016">
    <property type="entry name" value="Oligopeptide ABC transporter ATP-binding component"/>
    <property type="match status" value="1"/>
</dbReference>
<dbReference type="GO" id="GO:0005886">
    <property type="term" value="C:plasma membrane"/>
    <property type="evidence" value="ECO:0007669"/>
    <property type="project" value="UniProtKB-SubCell"/>
</dbReference>
<dbReference type="InterPro" id="IPR003439">
    <property type="entry name" value="ABC_transporter-like_ATP-bd"/>
</dbReference>
<dbReference type="AlphaFoldDB" id="A0A4R9AW07"/>
<dbReference type="Proteomes" id="UP000298313">
    <property type="component" value="Unassembled WGS sequence"/>
</dbReference>
<dbReference type="InterPro" id="IPR050388">
    <property type="entry name" value="ABC_Ni/Peptide_Import"/>
</dbReference>
<dbReference type="PANTHER" id="PTHR43297:SF2">
    <property type="entry name" value="DIPEPTIDE TRANSPORT ATP-BINDING PROTEIN DPPD"/>
    <property type="match status" value="1"/>
</dbReference>
<dbReference type="Pfam" id="PF00005">
    <property type="entry name" value="ABC_tran"/>
    <property type="match status" value="2"/>
</dbReference>
<dbReference type="Gene3D" id="3.40.50.300">
    <property type="entry name" value="P-loop containing nucleotide triphosphate hydrolases"/>
    <property type="match status" value="2"/>
</dbReference>
<dbReference type="CDD" id="cd03257">
    <property type="entry name" value="ABC_NikE_OppD_transporters"/>
    <property type="match status" value="2"/>
</dbReference>
<gene>
    <name evidence="9" type="ORF">E3T48_15835</name>
</gene>
<dbReference type="InterPro" id="IPR027417">
    <property type="entry name" value="P-loop_NTPase"/>
</dbReference>
<dbReference type="InterPro" id="IPR003593">
    <property type="entry name" value="AAA+_ATPase"/>
</dbReference>
<dbReference type="GO" id="GO:0016887">
    <property type="term" value="F:ATP hydrolysis activity"/>
    <property type="evidence" value="ECO:0007669"/>
    <property type="project" value="InterPro"/>
</dbReference>
<accession>A0A4R9AW07</accession>
<dbReference type="SMART" id="SM00382">
    <property type="entry name" value="AAA"/>
    <property type="match status" value="2"/>
</dbReference>
<evidence type="ECO:0000256" key="2">
    <source>
        <dbReference type="ARBA" id="ARBA00005417"/>
    </source>
</evidence>
<protein>
    <submittedName>
        <fullName evidence="9">ABC transporter ATP-binding protein</fullName>
    </submittedName>
</protein>
<dbReference type="NCBIfam" id="NF008453">
    <property type="entry name" value="PRK11308.1"/>
    <property type="match status" value="2"/>
</dbReference>
<comment type="similarity">
    <text evidence="2">Belongs to the ABC transporter superfamily.</text>
</comment>
<sequence length="562" mass="60011">MSDVLTITDLGISFSTDAGAVRAVDGVSLRVAPGEVLAIVGESGSGKTVTAKTILGLLPETATASGVVLLSSKDGSSEHDILSIGKRKLRQVRGTDVSMVFQEPSTALNPVYTVGWQIAEGIRAHGEFSRKEAKAKAIEILGRVGIPDPETRVNYFPHQFSGGQKQRVVIAMALVLDPGLIVADEPTTALDVTVQAEILDLLRRCRDEFGTAIVLITHNMGVVADLADRVAVMYQGKVVEEADAQTLFSSPQNDYTKRLLAAVPHVGQGIAHAAVRAEAREPAWLELPPVVVADNLTIEYPGRFGRTGFTAVDGVSFVIRPGEVLGLVGESGSGKTTTGRAIAGLTRVTGGSLTVLGHEMHGFREREFKKLRSDIGFVFQDPASSFNPLLTIAECVAEPLVVHGRAGNPAGARTRVNELLEAVQLPRAYGDRYPHELSGGQRQRASLARALALEPSLLIADEPTSALDVSVQARVLELFAELQEEFGFAALFISHDLAVVDILADRIAVLYKGKLVEEGTGAEVLGAPKDPYTQRLLASLPVPDPAEQADRREKLRRLRAAG</sequence>
<dbReference type="SUPFAM" id="SSF52540">
    <property type="entry name" value="P-loop containing nucleoside triphosphate hydrolases"/>
    <property type="match status" value="2"/>
</dbReference>
<name>A0A4R9AW07_9MICO</name>
<evidence type="ECO:0000256" key="1">
    <source>
        <dbReference type="ARBA" id="ARBA00004202"/>
    </source>
</evidence>
<dbReference type="RefSeq" id="WP_134524979.1">
    <property type="nucleotide sequence ID" value="NZ_SOHH01000116.1"/>
</dbReference>
<keyword evidence="4" id="KW-1003">Cell membrane</keyword>
<dbReference type="EMBL" id="SOHH01000116">
    <property type="protein sequence ID" value="TFD71148.1"/>
    <property type="molecule type" value="Genomic_DNA"/>
</dbReference>
<reference evidence="9 10" key="1">
    <citation type="submission" date="2019-03" db="EMBL/GenBank/DDBJ databases">
        <title>Genomics of glacier-inhabiting Cryobacterium strains.</title>
        <authorList>
            <person name="Liu Q."/>
            <person name="Xin Y.-H."/>
        </authorList>
    </citation>
    <scope>NUCLEOTIDE SEQUENCE [LARGE SCALE GENOMIC DNA]</scope>
    <source>
        <strain evidence="9 10">Hh4</strain>
    </source>
</reference>
<organism evidence="9 10">
    <name type="scientific">Cryobacterium fucosi</name>
    <dbReference type="NCBI Taxonomy" id="1259157"/>
    <lineage>
        <taxon>Bacteria</taxon>
        <taxon>Bacillati</taxon>
        <taxon>Actinomycetota</taxon>
        <taxon>Actinomycetes</taxon>
        <taxon>Micrococcales</taxon>
        <taxon>Microbacteriaceae</taxon>
        <taxon>Cryobacterium</taxon>
    </lineage>
</organism>
<keyword evidence="7" id="KW-0472">Membrane</keyword>
<dbReference type="GO" id="GO:0005524">
    <property type="term" value="F:ATP binding"/>
    <property type="evidence" value="ECO:0007669"/>
    <property type="project" value="UniProtKB-KW"/>
</dbReference>
<dbReference type="Pfam" id="PF08352">
    <property type="entry name" value="oligo_HPY"/>
    <property type="match status" value="2"/>
</dbReference>